<dbReference type="Pfam" id="PF17200">
    <property type="entry name" value="sCache_2"/>
    <property type="match status" value="2"/>
</dbReference>
<name>A0ABW4Y9J6_9GAMM</name>
<accession>A0ABW4Y9J6</accession>
<dbReference type="Proteomes" id="UP001597337">
    <property type="component" value="Unassembled WGS sequence"/>
</dbReference>
<proteinExistence type="predicted"/>
<keyword evidence="3" id="KW-0812">Transmembrane</keyword>
<keyword evidence="9" id="KW-1185">Reference proteome</keyword>
<feature type="chain" id="PRO_5047187548" evidence="6">
    <location>
        <begin position="28"/>
        <end position="290"/>
    </location>
</feature>
<keyword evidence="4" id="KW-1133">Transmembrane helix</keyword>
<keyword evidence="5" id="KW-0472">Membrane</keyword>
<evidence type="ECO:0000256" key="4">
    <source>
        <dbReference type="ARBA" id="ARBA00022989"/>
    </source>
</evidence>
<comment type="caution">
    <text evidence="8">The sequence shown here is derived from an EMBL/GenBank/DDBJ whole genome shotgun (WGS) entry which is preliminary data.</text>
</comment>
<reference evidence="9" key="1">
    <citation type="journal article" date="2019" name="Int. J. Syst. Evol. Microbiol.">
        <title>The Global Catalogue of Microorganisms (GCM) 10K type strain sequencing project: providing services to taxonomists for standard genome sequencing and annotation.</title>
        <authorList>
            <consortium name="The Broad Institute Genomics Platform"/>
            <consortium name="The Broad Institute Genome Sequencing Center for Infectious Disease"/>
            <person name="Wu L."/>
            <person name="Ma J."/>
        </authorList>
    </citation>
    <scope>NUCLEOTIDE SEQUENCE [LARGE SCALE GENOMIC DNA]</scope>
    <source>
        <strain evidence="9">KACC 12597</strain>
    </source>
</reference>
<dbReference type="Gene3D" id="3.30.450.20">
    <property type="entry name" value="PAS domain"/>
    <property type="match status" value="2"/>
</dbReference>
<dbReference type="SMART" id="SM01049">
    <property type="entry name" value="Cache_2"/>
    <property type="match status" value="2"/>
</dbReference>
<feature type="domain" description="Single Cache" evidence="7">
    <location>
        <begin position="161"/>
        <end position="241"/>
    </location>
</feature>
<feature type="signal peptide" evidence="6">
    <location>
        <begin position="1"/>
        <end position="27"/>
    </location>
</feature>
<evidence type="ECO:0000256" key="5">
    <source>
        <dbReference type="ARBA" id="ARBA00023136"/>
    </source>
</evidence>
<evidence type="ECO:0000313" key="8">
    <source>
        <dbReference type="EMBL" id="MFD2112262.1"/>
    </source>
</evidence>
<gene>
    <name evidence="8" type="ORF">ACFSJC_10465</name>
</gene>
<organism evidence="8 9">
    <name type="scientific">Thiorhodococcus fuscus</name>
    <dbReference type="NCBI Taxonomy" id="527200"/>
    <lineage>
        <taxon>Bacteria</taxon>
        <taxon>Pseudomonadati</taxon>
        <taxon>Pseudomonadota</taxon>
        <taxon>Gammaproteobacteria</taxon>
        <taxon>Chromatiales</taxon>
        <taxon>Chromatiaceae</taxon>
        <taxon>Thiorhodococcus</taxon>
    </lineage>
</organism>
<evidence type="ECO:0000256" key="3">
    <source>
        <dbReference type="ARBA" id="ARBA00022692"/>
    </source>
</evidence>
<evidence type="ECO:0000256" key="1">
    <source>
        <dbReference type="ARBA" id="ARBA00004651"/>
    </source>
</evidence>
<evidence type="ECO:0000256" key="2">
    <source>
        <dbReference type="ARBA" id="ARBA00022475"/>
    </source>
</evidence>
<evidence type="ECO:0000256" key="6">
    <source>
        <dbReference type="SAM" id="SignalP"/>
    </source>
</evidence>
<dbReference type="RefSeq" id="WP_386026401.1">
    <property type="nucleotide sequence ID" value="NZ_JBHUHX010000022.1"/>
</dbReference>
<sequence>MSRGISIRRWALLAVLCVAGVASVALASERVRATPREAKAMFDQALEYMKTNGPERSFAAFNNQKGKFIYKDLYVFVIDQKGVYHASGAAPEALVGLNVLNTTDAAGNPLFREMIEGTKKTPELTVRYMWLNRSTNKVEPKVSYIGRVGDYVLGVGYSAPRASARDAESMLDEAVQYVREHGMEQAAALFDDRHGPFVRDDLYVFAVGLDSGRFEAMGMKPALVGTDAIGLKDAAGHAFIQEMIDKTASGDSAIVDYVWLNPVTNAVEHKRSYGKRVGRSMLGVGHYLED</sequence>
<evidence type="ECO:0000313" key="9">
    <source>
        <dbReference type="Proteomes" id="UP001597337"/>
    </source>
</evidence>
<evidence type="ECO:0000259" key="7">
    <source>
        <dbReference type="SMART" id="SM01049"/>
    </source>
</evidence>
<protein>
    <submittedName>
        <fullName evidence="8">Cache domain-containing protein</fullName>
    </submittedName>
</protein>
<feature type="domain" description="Single Cache" evidence="7">
    <location>
        <begin position="27"/>
        <end position="112"/>
    </location>
</feature>
<keyword evidence="2" id="KW-1003">Cell membrane</keyword>
<dbReference type="EMBL" id="JBHUHX010000022">
    <property type="protein sequence ID" value="MFD2112262.1"/>
    <property type="molecule type" value="Genomic_DNA"/>
</dbReference>
<comment type="subcellular location">
    <subcellularLocation>
        <location evidence="1">Cell membrane</location>
        <topology evidence="1">Multi-pass membrane protein</topology>
    </subcellularLocation>
</comment>
<dbReference type="InterPro" id="IPR033480">
    <property type="entry name" value="sCache_2"/>
</dbReference>
<keyword evidence="6" id="KW-0732">Signal</keyword>